<keyword evidence="3 7" id="KW-0560">Oxidoreductase</keyword>
<comment type="function">
    <text evidence="7">Destroys radicals which are normally produced within the cells and which are toxic to biological systems.</text>
</comment>
<evidence type="ECO:0000259" key="8">
    <source>
        <dbReference type="Pfam" id="PF00081"/>
    </source>
</evidence>
<evidence type="ECO:0000256" key="6">
    <source>
        <dbReference type="PIRSR" id="PIRSR000349-1"/>
    </source>
</evidence>
<evidence type="ECO:0000256" key="1">
    <source>
        <dbReference type="ARBA" id="ARBA00008714"/>
    </source>
</evidence>
<comment type="catalytic activity">
    <reaction evidence="5 7">
        <text>2 superoxide + 2 H(+) = H2O2 + O2</text>
        <dbReference type="Rhea" id="RHEA:20696"/>
        <dbReference type="ChEBI" id="CHEBI:15378"/>
        <dbReference type="ChEBI" id="CHEBI:15379"/>
        <dbReference type="ChEBI" id="CHEBI:16240"/>
        <dbReference type="ChEBI" id="CHEBI:18421"/>
        <dbReference type="EC" id="1.15.1.1"/>
    </reaction>
</comment>
<dbReference type="PRINTS" id="PR01703">
    <property type="entry name" value="MNSODISMTASE"/>
</dbReference>
<dbReference type="InterPro" id="IPR001189">
    <property type="entry name" value="Mn/Fe_SOD"/>
</dbReference>
<dbReference type="Pfam" id="PF02777">
    <property type="entry name" value="Sod_Fe_C"/>
    <property type="match status" value="1"/>
</dbReference>
<evidence type="ECO:0000256" key="4">
    <source>
        <dbReference type="ARBA" id="ARBA00023004"/>
    </source>
</evidence>
<evidence type="ECO:0000256" key="3">
    <source>
        <dbReference type="ARBA" id="ARBA00023002"/>
    </source>
</evidence>
<dbReference type="SUPFAM" id="SSF54719">
    <property type="entry name" value="Fe,Mn superoxide dismutase (SOD), C-terminal domain"/>
    <property type="match status" value="1"/>
</dbReference>
<gene>
    <name evidence="11" type="ORF">BECKTUN1418E_GA0071001_11316</name>
    <name evidence="10" type="ORF">BECKTUN1418F_GA0071002_11346</name>
</gene>
<evidence type="ECO:0000256" key="5">
    <source>
        <dbReference type="ARBA" id="ARBA00049204"/>
    </source>
</evidence>
<evidence type="ECO:0000313" key="10">
    <source>
        <dbReference type="EMBL" id="VFK58054.1"/>
    </source>
</evidence>
<name>A0A451AM05_9GAMM</name>
<dbReference type="FunFam" id="1.10.287.990:FF:000002">
    <property type="entry name" value="Superoxide dismutase"/>
    <property type="match status" value="1"/>
</dbReference>
<keyword evidence="4" id="KW-0408">Iron</keyword>
<feature type="binding site" evidence="6">
    <location>
        <position position="157"/>
    </location>
    <ligand>
        <name>Mn(2+)</name>
        <dbReference type="ChEBI" id="CHEBI:29035"/>
    </ligand>
</feature>
<dbReference type="InterPro" id="IPR036314">
    <property type="entry name" value="SOD_C_sf"/>
</dbReference>
<dbReference type="InterPro" id="IPR019831">
    <property type="entry name" value="Mn/Fe_SOD_N"/>
</dbReference>
<feature type="binding site" evidence="6">
    <location>
        <position position="27"/>
    </location>
    <ligand>
        <name>Mn(2+)</name>
        <dbReference type="ChEBI" id="CHEBI:29035"/>
    </ligand>
</feature>
<dbReference type="GO" id="GO:0005737">
    <property type="term" value="C:cytoplasm"/>
    <property type="evidence" value="ECO:0007669"/>
    <property type="project" value="UniProtKB-ARBA"/>
</dbReference>
<dbReference type="InterPro" id="IPR036324">
    <property type="entry name" value="Mn/Fe_SOD_N_sf"/>
</dbReference>
<comment type="similarity">
    <text evidence="1 7">Belongs to the iron/manganese superoxide dismutase family.</text>
</comment>
<dbReference type="InterPro" id="IPR019832">
    <property type="entry name" value="Mn/Fe_SOD_C"/>
</dbReference>
<proteinExistence type="inferred from homology"/>
<dbReference type="PANTHER" id="PTHR42769">
    <property type="entry name" value="SUPEROXIDE DISMUTASE"/>
    <property type="match status" value="1"/>
</dbReference>
<dbReference type="PANTHER" id="PTHR42769:SF3">
    <property type="entry name" value="SUPEROXIDE DISMUTASE [FE] 2, CHLOROPLASTIC"/>
    <property type="match status" value="1"/>
</dbReference>
<dbReference type="InterPro" id="IPR019833">
    <property type="entry name" value="Mn/Fe_SOD_BS"/>
</dbReference>
<dbReference type="FunFam" id="3.55.40.20:FF:000001">
    <property type="entry name" value="Superoxide dismutase"/>
    <property type="match status" value="1"/>
</dbReference>
<dbReference type="EMBL" id="CAADFV010000131">
    <property type="protein sequence ID" value="VFK67083.1"/>
    <property type="molecule type" value="Genomic_DNA"/>
</dbReference>
<dbReference type="SUPFAM" id="SSF46609">
    <property type="entry name" value="Fe,Mn superoxide dismutase (SOD), N-terminal domain"/>
    <property type="match status" value="1"/>
</dbReference>
<feature type="domain" description="Manganese/iron superoxide dismutase C-terminal" evidence="9">
    <location>
        <begin position="89"/>
        <end position="189"/>
    </location>
</feature>
<evidence type="ECO:0000256" key="2">
    <source>
        <dbReference type="ARBA" id="ARBA00022723"/>
    </source>
</evidence>
<dbReference type="Gene3D" id="1.10.287.990">
    <property type="entry name" value="Fe,Mn superoxide dismutase (SOD) domain"/>
    <property type="match status" value="1"/>
</dbReference>
<evidence type="ECO:0000313" key="11">
    <source>
        <dbReference type="EMBL" id="VFK67083.1"/>
    </source>
</evidence>
<feature type="binding site" evidence="6">
    <location>
        <position position="74"/>
    </location>
    <ligand>
        <name>Mn(2+)</name>
        <dbReference type="ChEBI" id="CHEBI:29035"/>
    </ligand>
</feature>
<accession>A0A451AM05</accession>
<dbReference type="PIRSF" id="PIRSF000349">
    <property type="entry name" value="SODismutase"/>
    <property type="match status" value="1"/>
</dbReference>
<dbReference type="EC" id="1.15.1.1" evidence="7"/>
<sequence length="192" mass="21521">MTHELPQLPYAKTALAPHISEETLDFHYGKHHQTYVTNLNNLIKGTEFEGMSLEDIIKKSSAGIFNNSAQVWNHSFYWKCLGPNGGGAPTGALADAINSAFDSFDNFKEKFTNSAVTNFGSGWTWLVKDNQGKLEIVNTSNAGTPMTEGKVALLTCDVWEHAYYIDYRNARPKYLEAFWNLVNWDFVASNLS</sequence>
<dbReference type="PROSITE" id="PS00088">
    <property type="entry name" value="SOD_MN"/>
    <property type="match status" value="1"/>
</dbReference>
<dbReference type="Gene3D" id="3.55.40.20">
    <property type="entry name" value="Iron/manganese superoxide dismutase, C-terminal domain"/>
    <property type="match status" value="1"/>
</dbReference>
<dbReference type="GO" id="GO:0004784">
    <property type="term" value="F:superoxide dismutase activity"/>
    <property type="evidence" value="ECO:0007669"/>
    <property type="project" value="UniProtKB-EC"/>
</dbReference>
<evidence type="ECO:0000256" key="7">
    <source>
        <dbReference type="RuleBase" id="RU000414"/>
    </source>
</evidence>
<feature type="binding site" evidence="6">
    <location>
        <position position="161"/>
    </location>
    <ligand>
        <name>Mn(2+)</name>
        <dbReference type="ChEBI" id="CHEBI:29035"/>
    </ligand>
</feature>
<protein>
    <recommendedName>
        <fullName evidence="7">Superoxide dismutase</fullName>
        <ecNumber evidence="7">1.15.1.1</ecNumber>
    </recommendedName>
</protein>
<organism evidence="11">
    <name type="scientific">Candidatus Kentrum sp. TUN</name>
    <dbReference type="NCBI Taxonomy" id="2126343"/>
    <lineage>
        <taxon>Bacteria</taxon>
        <taxon>Pseudomonadati</taxon>
        <taxon>Pseudomonadota</taxon>
        <taxon>Gammaproteobacteria</taxon>
        <taxon>Candidatus Kentrum</taxon>
    </lineage>
</organism>
<dbReference type="GO" id="GO:0046914">
    <property type="term" value="F:transition metal ion binding"/>
    <property type="evidence" value="ECO:0007669"/>
    <property type="project" value="UniProtKB-ARBA"/>
</dbReference>
<feature type="domain" description="Manganese/iron superoxide dismutase N-terminal" evidence="8">
    <location>
        <begin position="2"/>
        <end position="81"/>
    </location>
</feature>
<dbReference type="AlphaFoldDB" id="A0A451AM05"/>
<evidence type="ECO:0000259" key="9">
    <source>
        <dbReference type="Pfam" id="PF02777"/>
    </source>
</evidence>
<dbReference type="Pfam" id="PF00081">
    <property type="entry name" value="Sod_Fe_N"/>
    <property type="match status" value="1"/>
</dbReference>
<keyword evidence="2 6" id="KW-0479">Metal-binding</keyword>
<reference evidence="11" key="1">
    <citation type="submission" date="2019-02" db="EMBL/GenBank/DDBJ databases">
        <authorList>
            <person name="Gruber-Vodicka R. H."/>
            <person name="Seah K. B. B."/>
        </authorList>
    </citation>
    <scope>NUCLEOTIDE SEQUENCE</scope>
    <source>
        <strain evidence="11">BECK_BY2</strain>
        <strain evidence="10">BECK_BY3</strain>
    </source>
</reference>
<dbReference type="EMBL" id="CAADFY010000134">
    <property type="protein sequence ID" value="VFK58054.1"/>
    <property type="molecule type" value="Genomic_DNA"/>
</dbReference>